<gene>
    <name evidence="2" type="ORF">Q664_18470</name>
</gene>
<keyword evidence="1" id="KW-1133">Transmembrane helix</keyword>
<keyword evidence="1" id="KW-0472">Membrane</keyword>
<feature type="transmembrane region" description="Helical" evidence="1">
    <location>
        <begin position="95"/>
        <end position="118"/>
    </location>
</feature>
<proteinExistence type="predicted"/>
<protein>
    <submittedName>
        <fullName evidence="2">Uncharacterized protein</fullName>
    </submittedName>
</protein>
<organism evidence="2 3">
    <name type="scientific">Archangium violaceum Cb vi76</name>
    <dbReference type="NCBI Taxonomy" id="1406225"/>
    <lineage>
        <taxon>Bacteria</taxon>
        <taxon>Pseudomonadati</taxon>
        <taxon>Myxococcota</taxon>
        <taxon>Myxococcia</taxon>
        <taxon>Myxococcales</taxon>
        <taxon>Cystobacterineae</taxon>
        <taxon>Archangiaceae</taxon>
        <taxon>Archangium</taxon>
    </lineage>
</organism>
<feature type="transmembrane region" description="Helical" evidence="1">
    <location>
        <begin position="130"/>
        <end position="151"/>
    </location>
</feature>
<feature type="transmembrane region" description="Helical" evidence="1">
    <location>
        <begin position="215"/>
        <end position="236"/>
    </location>
</feature>
<evidence type="ECO:0000313" key="3">
    <source>
        <dbReference type="Proteomes" id="UP000028547"/>
    </source>
</evidence>
<dbReference type="Proteomes" id="UP000028547">
    <property type="component" value="Unassembled WGS sequence"/>
</dbReference>
<evidence type="ECO:0000313" key="2">
    <source>
        <dbReference type="EMBL" id="KFA91964.1"/>
    </source>
</evidence>
<feature type="transmembrane region" description="Helical" evidence="1">
    <location>
        <begin position="157"/>
        <end position="175"/>
    </location>
</feature>
<sequence>MMSMPLYRSRVTRSFHRFSTLVPPLAFVMVSLAWSVAMLLYTNFLLTPEMELPKEIFLIPLGVGLSSIGRDATEGLLPVLLTRPLRRSTYVLSQWAAMGTVASFWALLHLVLQWGLIVAATPHGPMPLEVLYNAIGRVSLCLGMAATLVCFSTRLPGWGHLALWGVLFFIAERVLPGLGKDESARFALTVRQYLLGVLMPELDIRRTFAATPVSWLRLTTYFSNVTLMLLLGIHIFNHREVSYASR</sequence>
<comment type="caution">
    <text evidence="2">The sequence shown here is derived from an EMBL/GenBank/DDBJ whole genome shotgun (WGS) entry which is preliminary data.</text>
</comment>
<reference evidence="2 3" key="1">
    <citation type="submission" date="2014-07" db="EMBL/GenBank/DDBJ databases">
        <title>Draft Genome Sequence of Gephyronic Acid Producer, Cystobacter violaceus Strain Cb vi76.</title>
        <authorList>
            <person name="Stevens D.C."/>
            <person name="Young J."/>
            <person name="Carmichael R."/>
            <person name="Tan J."/>
            <person name="Taylor R.E."/>
        </authorList>
    </citation>
    <scope>NUCLEOTIDE SEQUENCE [LARGE SCALE GENOMIC DNA]</scope>
    <source>
        <strain evidence="2 3">Cb vi76</strain>
    </source>
</reference>
<name>A0A084SU29_9BACT</name>
<dbReference type="RefSeq" id="WP_043396725.1">
    <property type="nucleotide sequence ID" value="NZ_JPMI01000120.1"/>
</dbReference>
<feature type="transmembrane region" description="Helical" evidence="1">
    <location>
        <begin position="21"/>
        <end position="41"/>
    </location>
</feature>
<accession>A0A084SU29</accession>
<dbReference type="EMBL" id="JPMI01000120">
    <property type="protein sequence ID" value="KFA91964.1"/>
    <property type="molecule type" value="Genomic_DNA"/>
</dbReference>
<keyword evidence="1" id="KW-0812">Transmembrane</keyword>
<dbReference type="AlphaFoldDB" id="A0A084SU29"/>
<evidence type="ECO:0000256" key="1">
    <source>
        <dbReference type="SAM" id="Phobius"/>
    </source>
</evidence>